<dbReference type="AlphaFoldDB" id="A0A6G0XZ40"/>
<comment type="caution">
    <text evidence="1">The sequence shown here is derived from an EMBL/GenBank/DDBJ whole genome shotgun (WGS) entry which is preliminary data.</text>
</comment>
<gene>
    <name evidence="1" type="ORF">FWK35_00022685</name>
</gene>
<proteinExistence type="predicted"/>
<keyword evidence="2" id="KW-1185">Reference proteome</keyword>
<organism evidence="1 2">
    <name type="scientific">Aphis craccivora</name>
    <name type="common">Cowpea aphid</name>
    <dbReference type="NCBI Taxonomy" id="307492"/>
    <lineage>
        <taxon>Eukaryota</taxon>
        <taxon>Metazoa</taxon>
        <taxon>Ecdysozoa</taxon>
        <taxon>Arthropoda</taxon>
        <taxon>Hexapoda</taxon>
        <taxon>Insecta</taxon>
        <taxon>Pterygota</taxon>
        <taxon>Neoptera</taxon>
        <taxon>Paraneoptera</taxon>
        <taxon>Hemiptera</taxon>
        <taxon>Sternorrhyncha</taxon>
        <taxon>Aphidomorpha</taxon>
        <taxon>Aphidoidea</taxon>
        <taxon>Aphididae</taxon>
        <taxon>Aphidini</taxon>
        <taxon>Aphis</taxon>
        <taxon>Aphis</taxon>
    </lineage>
</organism>
<dbReference type="EMBL" id="VUJU01007435">
    <property type="protein sequence ID" value="KAF0745804.1"/>
    <property type="molecule type" value="Genomic_DNA"/>
</dbReference>
<name>A0A6G0XZ40_APHCR</name>
<reference evidence="1 2" key="1">
    <citation type="submission" date="2019-08" db="EMBL/GenBank/DDBJ databases">
        <title>Whole genome of Aphis craccivora.</title>
        <authorList>
            <person name="Voronova N.V."/>
            <person name="Shulinski R.S."/>
            <person name="Bandarenka Y.V."/>
            <person name="Zhorov D.G."/>
            <person name="Warner D."/>
        </authorList>
    </citation>
    <scope>NUCLEOTIDE SEQUENCE [LARGE SCALE GENOMIC DNA]</scope>
    <source>
        <strain evidence="1">180601</strain>
        <tissue evidence="1">Whole Body</tissue>
    </source>
</reference>
<protein>
    <submittedName>
        <fullName evidence="1">Putative nuclease HARBI1</fullName>
    </submittedName>
</protein>
<dbReference type="OrthoDB" id="6585536at2759"/>
<evidence type="ECO:0000313" key="1">
    <source>
        <dbReference type="EMBL" id="KAF0745804.1"/>
    </source>
</evidence>
<evidence type="ECO:0000313" key="2">
    <source>
        <dbReference type="Proteomes" id="UP000478052"/>
    </source>
</evidence>
<accession>A0A6G0XZ40</accession>
<sequence length="52" mass="6055">MDPFLLTDRLFVKSFRLTKYLANLLINMLRPLIEDSDRSSAIDLKTKVNIKS</sequence>
<dbReference type="Proteomes" id="UP000478052">
    <property type="component" value="Unassembled WGS sequence"/>
</dbReference>